<feature type="transmembrane region" description="Helical" evidence="2">
    <location>
        <begin position="72"/>
        <end position="93"/>
    </location>
</feature>
<name>A0A0A0BD29_9GAMM</name>
<keyword evidence="2" id="KW-0472">Membrane</keyword>
<gene>
    <name evidence="3" type="ORF">LP43_2414</name>
</gene>
<proteinExistence type="inferred from homology"/>
<dbReference type="PANTHER" id="PTHR33219">
    <property type="entry name" value="YLMG HOMOLOG PROTEIN 2, CHLOROPLASTIC"/>
    <property type="match status" value="1"/>
</dbReference>
<organism evidence="3 4">
    <name type="scientific">Methylophaga thiooxydans</name>
    <dbReference type="NCBI Taxonomy" id="392484"/>
    <lineage>
        <taxon>Bacteria</taxon>
        <taxon>Pseudomonadati</taxon>
        <taxon>Pseudomonadota</taxon>
        <taxon>Gammaproteobacteria</taxon>
        <taxon>Thiotrichales</taxon>
        <taxon>Piscirickettsiaceae</taxon>
        <taxon>Methylophaga</taxon>
    </lineage>
</organism>
<keyword evidence="2" id="KW-1133">Transmembrane helix</keyword>
<dbReference type="Proteomes" id="UP000029999">
    <property type="component" value="Unassembled WGS sequence"/>
</dbReference>
<reference evidence="3 4" key="1">
    <citation type="submission" date="2014-09" db="EMBL/GenBank/DDBJ databases">
        <authorList>
            <person name="Grob C."/>
            <person name="Taubert M."/>
            <person name="Howat A.M."/>
            <person name="Burns O.J."/>
            <person name="Dixon J.L."/>
            <person name="Chen Y."/>
            <person name="Murrell J.C."/>
        </authorList>
    </citation>
    <scope>NUCLEOTIDE SEQUENCE [LARGE SCALE GENOMIC DNA]</scope>
    <source>
        <strain evidence="3">L4</strain>
    </source>
</reference>
<evidence type="ECO:0000256" key="1">
    <source>
        <dbReference type="ARBA" id="ARBA00010894"/>
    </source>
</evidence>
<dbReference type="STRING" id="392484.LP43_2414"/>
<dbReference type="PANTHER" id="PTHR33219:SF14">
    <property type="entry name" value="PROTEIN COFACTOR ASSEMBLY OF COMPLEX C SUBUNIT B CCB3, CHLOROPLASTIC-RELATED"/>
    <property type="match status" value="1"/>
</dbReference>
<comment type="caution">
    <text evidence="3">The sequence shown here is derived from an EMBL/GenBank/DDBJ whole genome shotgun (WGS) entry which is preliminary data.</text>
</comment>
<evidence type="ECO:0000313" key="3">
    <source>
        <dbReference type="EMBL" id="KGM05851.1"/>
    </source>
</evidence>
<dbReference type="GO" id="GO:0016020">
    <property type="term" value="C:membrane"/>
    <property type="evidence" value="ECO:0007669"/>
    <property type="project" value="InterPro"/>
</dbReference>
<protein>
    <submittedName>
        <fullName evidence="3">Integral membrane protein YggT, involved in response to extracytoplasmic stress (Osmotic shock)</fullName>
    </submittedName>
</protein>
<dbReference type="InterPro" id="IPR003425">
    <property type="entry name" value="CCB3/YggT"/>
</dbReference>
<accession>A0A0A0BD29</accession>
<evidence type="ECO:0000313" key="4">
    <source>
        <dbReference type="Proteomes" id="UP000029999"/>
    </source>
</evidence>
<dbReference type="RefSeq" id="WP_036315706.1">
    <property type="nucleotide sequence ID" value="NZ_JADFAB010000063.1"/>
</dbReference>
<keyword evidence="2" id="KW-0812">Transmembrane</keyword>
<dbReference type="Pfam" id="PF02325">
    <property type="entry name" value="CCB3_YggT"/>
    <property type="match status" value="2"/>
</dbReference>
<evidence type="ECO:0000256" key="2">
    <source>
        <dbReference type="SAM" id="Phobius"/>
    </source>
</evidence>
<feature type="transmembrane region" description="Helical" evidence="2">
    <location>
        <begin position="12"/>
        <end position="31"/>
    </location>
</feature>
<feature type="transmembrane region" description="Helical" evidence="2">
    <location>
        <begin position="100"/>
        <end position="128"/>
    </location>
</feature>
<sequence length="188" mass="20913">MSSSYLANPLIFIVDTLFYLYMIVVALRLVMQWANWEYHNPLVQFIIKATQVPVKFLRQFIPALGRWDTATIVLLLLVTFAKLLVVGLIIGALPNGLMWLSVLLAEIFSLFISIFTVSIIIEVILSWVTPAGSYNPVAPLVSRMNAPLLRPVRNLIPPLGGIDLSPLFVLLGLQVLSMLVMPLLTGQI</sequence>
<dbReference type="AlphaFoldDB" id="A0A0A0BD29"/>
<feature type="transmembrane region" description="Helical" evidence="2">
    <location>
        <begin position="164"/>
        <end position="184"/>
    </location>
</feature>
<dbReference type="EMBL" id="JRQD01000007">
    <property type="protein sequence ID" value="KGM05851.1"/>
    <property type="molecule type" value="Genomic_DNA"/>
</dbReference>
<comment type="similarity">
    <text evidence="1">Belongs to the YggT family.</text>
</comment>